<proteinExistence type="predicted"/>
<evidence type="ECO:0000313" key="1">
    <source>
        <dbReference type="EMBL" id="MPC83044.1"/>
    </source>
</evidence>
<dbReference type="EMBL" id="VSRR010061354">
    <property type="protein sequence ID" value="MPC83044.1"/>
    <property type="molecule type" value="Genomic_DNA"/>
</dbReference>
<protein>
    <submittedName>
        <fullName evidence="1">Uncharacterized protein</fullName>
    </submittedName>
</protein>
<organism evidence="1 2">
    <name type="scientific">Portunus trituberculatus</name>
    <name type="common">Swimming crab</name>
    <name type="synonym">Neptunus trituberculatus</name>
    <dbReference type="NCBI Taxonomy" id="210409"/>
    <lineage>
        <taxon>Eukaryota</taxon>
        <taxon>Metazoa</taxon>
        <taxon>Ecdysozoa</taxon>
        <taxon>Arthropoda</taxon>
        <taxon>Crustacea</taxon>
        <taxon>Multicrustacea</taxon>
        <taxon>Malacostraca</taxon>
        <taxon>Eumalacostraca</taxon>
        <taxon>Eucarida</taxon>
        <taxon>Decapoda</taxon>
        <taxon>Pleocyemata</taxon>
        <taxon>Brachyura</taxon>
        <taxon>Eubrachyura</taxon>
        <taxon>Portunoidea</taxon>
        <taxon>Portunidae</taxon>
        <taxon>Portuninae</taxon>
        <taxon>Portunus</taxon>
    </lineage>
</organism>
<dbReference type="Proteomes" id="UP000324222">
    <property type="component" value="Unassembled WGS sequence"/>
</dbReference>
<comment type="caution">
    <text evidence="1">The sequence shown here is derived from an EMBL/GenBank/DDBJ whole genome shotgun (WGS) entry which is preliminary data.</text>
</comment>
<accession>A0A5B7IS93</accession>
<reference evidence="1 2" key="1">
    <citation type="submission" date="2019-05" db="EMBL/GenBank/DDBJ databases">
        <title>Another draft genome of Portunus trituberculatus and its Hox gene families provides insights of decapod evolution.</title>
        <authorList>
            <person name="Jeong J.-H."/>
            <person name="Song I."/>
            <person name="Kim S."/>
            <person name="Choi T."/>
            <person name="Kim D."/>
            <person name="Ryu S."/>
            <person name="Kim W."/>
        </authorList>
    </citation>
    <scope>NUCLEOTIDE SEQUENCE [LARGE SCALE GENOMIC DNA]</scope>
    <source>
        <tissue evidence="1">Muscle</tissue>
    </source>
</reference>
<name>A0A5B7IS93_PORTR</name>
<evidence type="ECO:0000313" key="2">
    <source>
        <dbReference type="Proteomes" id="UP000324222"/>
    </source>
</evidence>
<gene>
    <name evidence="1" type="ORF">E2C01_077734</name>
</gene>
<dbReference type="AlphaFoldDB" id="A0A5B7IS93"/>
<sequence length="94" mass="10581">MGENKMGGEQEDAVFQPAEPEVLVEFSEAPISKPTRWETIALSEKAQITLRPWTGFEHVRLETPRTSKHAWIHCTTATSSTSCCYRYGNCGDFT</sequence>
<keyword evidence="2" id="KW-1185">Reference proteome</keyword>